<evidence type="ECO:0000256" key="2">
    <source>
        <dbReference type="ARBA" id="ARBA00022679"/>
    </source>
</evidence>
<dbReference type="InterPro" id="IPR012001">
    <property type="entry name" value="Thiamin_PyroP_enz_TPP-bd_dom"/>
</dbReference>
<keyword evidence="1 7" id="KW-0474">Menaquinone biosynthesis</keyword>
<evidence type="ECO:0000313" key="12">
    <source>
        <dbReference type="Proteomes" id="UP000219252"/>
    </source>
</evidence>
<feature type="domain" description="Thiamine pyrophosphate enzyme N-terminal TPP-binding" evidence="9">
    <location>
        <begin position="13"/>
        <end position="123"/>
    </location>
</feature>
<dbReference type="Proteomes" id="UP000219252">
    <property type="component" value="Unassembled WGS sequence"/>
</dbReference>
<evidence type="ECO:0000259" key="8">
    <source>
        <dbReference type="Pfam" id="PF02775"/>
    </source>
</evidence>
<comment type="pathway">
    <text evidence="7">Quinol/quinone metabolism; 1,4-dihydroxy-2-naphthoate biosynthesis; 1,4-dihydroxy-2-naphthoate from chorismate: step 2/7.</text>
</comment>
<dbReference type="SUPFAM" id="SSF52467">
    <property type="entry name" value="DHS-like NAD/FAD-binding domain"/>
    <property type="match status" value="1"/>
</dbReference>
<organism evidence="11 12">
    <name type="scientific">Ureibacillus acetophenoni</name>
    <dbReference type="NCBI Taxonomy" id="614649"/>
    <lineage>
        <taxon>Bacteria</taxon>
        <taxon>Bacillati</taxon>
        <taxon>Bacillota</taxon>
        <taxon>Bacilli</taxon>
        <taxon>Bacillales</taxon>
        <taxon>Caryophanaceae</taxon>
        <taxon>Ureibacillus</taxon>
    </lineage>
</organism>
<keyword evidence="6 7" id="KW-0464">Manganese</keyword>
<dbReference type="SUPFAM" id="SSF52518">
    <property type="entry name" value="Thiamin diphosphate-binding fold (THDP-binding)"/>
    <property type="match status" value="2"/>
</dbReference>
<dbReference type="EC" id="2.2.1.9" evidence="7"/>
<evidence type="ECO:0000256" key="3">
    <source>
        <dbReference type="ARBA" id="ARBA00022723"/>
    </source>
</evidence>
<dbReference type="NCBIfam" id="TIGR00173">
    <property type="entry name" value="menD"/>
    <property type="match status" value="1"/>
</dbReference>
<dbReference type="CDD" id="cd02009">
    <property type="entry name" value="TPP_SHCHC_synthase"/>
    <property type="match status" value="1"/>
</dbReference>
<dbReference type="OrthoDB" id="9791859at2"/>
<protein>
    <recommendedName>
        <fullName evidence="7">2-succinyl-5-enolpyruvyl-6-hydroxy-3-cyclohexene-1-carboxylate synthase</fullName>
        <shortName evidence="7">SEPHCHC synthase</shortName>
        <ecNumber evidence="7">2.2.1.9</ecNumber>
    </recommendedName>
    <alternativeName>
        <fullName evidence="7">Menaquinone biosynthesis protein MenD</fullName>
    </alternativeName>
</protein>
<evidence type="ECO:0000259" key="9">
    <source>
        <dbReference type="Pfam" id="PF02776"/>
    </source>
</evidence>
<dbReference type="HAMAP" id="MF_01659">
    <property type="entry name" value="MenD"/>
    <property type="match status" value="1"/>
</dbReference>
<comment type="cofactor">
    <cofactor evidence="7">
        <name>Mg(2+)</name>
        <dbReference type="ChEBI" id="CHEBI:18420"/>
    </cofactor>
    <cofactor evidence="7">
        <name>Mn(2+)</name>
        <dbReference type="ChEBI" id="CHEBI:29035"/>
    </cofactor>
</comment>
<dbReference type="Pfam" id="PF02776">
    <property type="entry name" value="TPP_enzyme_N"/>
    <property type="match status" value="1"/>
</dbReference>
<evidence type="ECO:0000256" key="7">
    <source>
        <dbReference type="HAMAP-Rule" id="MF_01659"/>
    </source>
</evidence>
<dbReference type="Gene3D" id="3.40.50.970">
    <property type="match status" value="2"/>
</dbReference>
<dbReference type="GO" id="GO:0030145">
    <property type="term" value="F:manganese ion binding"/>
    <property type="evidence" value="ECO:0007669"/>
    <property type="project" value="UniProtKB-UniRule"/>
</dbReference>
<dbReference type="InterPro" id="IPR032264">
    <property type="entry name" value="MenD_middle"/>
</dbReference>
<keyword evidence="4 7" id="KW-0460">Magnesium</keyword>
<keyword evidence="5 7" id="KW-0786">Thiamine pyrophosphate</keyword>
<dbReference type="Gene3D" id="3.40.50.1220">
    <property type="entry name" value="TPP-binding domain"/>
    <property type="match status" value="1"/>
</dbReference>
<dbReference type="InterPro" id="IPR029035">
    <property type="entry name" value="DHS-like_NAD/FAD-binding_dom"/>
</dbReference>
<comment type="subunit">
    <text evidence="7">Homodimer.</text>
</comment>
<dbReference type="CDD" id="cd07037">
    <property type="entry name" value="TPP_PYR_MenD"/>
    <property type="match status" value="1"/>
</dbReference>
<dbReference type="PANTHER" id="PTHR42916">
    <property type="entry name" value="2-SUCCINYL-5-ENOLPYRUVYL-6-HYDROXY-3-CYCLOHEXENE-1-CARBOXYLATE SYNTHASE"/>
    <property type="match status" value="1"/>
</dbReference>
<dbReference type="Pfam" id="PF16582">
    <property type="entry name" value="TPP_enzyme_M_2"/>
    <property type="match status" value="1"/>
</dbReference>
<comment type="similarity">
    <text evidence="7">Belongs to the TPP enzyme family. MenD subfamily.</text>
</comment>
<evidence type="ECO:0000256" key="5">
    <source>
        <dbReference type="ARBA" id="ARBA00023052"/>
    </source>
</evidence>
<keyword evidence="2 7" id="KW-0808">Transferase</keyword>
<dbReference type="InterPro" id="IPR011766">
    <property type="entry name" value="TPP_enzyme_TPP-bd"/>
</dbReference>
<dbReference type="UniPathway" id="UPA00079"/>
<dbReference type="GO" id="GO:0000287">
    <property type="term" value="F:magnesium ion binding"/>
    <property type="evidence" value="ECO:0007669"/>
    <property type="project" value="UniProtKB-UniRule"/>
</dbReference>
<reference evidence="12" key="1">
    <citation type="submission" date="2017-08" db="EMBL/GenBank/DDBJ databases">
        <authorList>
            <person name="Varghese N."/>
            <person name="Submissions S."/>
        </authorList>
    </citation>
    <scope>NUCLEOTIDE SEQUENCE [LARGE SCALE GENOMIC DNA]</scope>
    <source>
        <strain evidence="12">JC23</strain>
    </source>
</reference>
<dbReference type="GO" id="GO:0009234">
    <property type="term" value="P:menaquinone biosynthetic process"/>
    <property type="evidence" value="ECO:0007669"/>
    <property type="project" value="UniProtKB-UniRule"/>
</dbReference>
<evidence type="ECO:0000313" key="11">
    <source>
        <dbReference type="EMBL" id="SOC36660.1"/>
    </source>
</evidence>
<dbReference type="GO" id="GO:0030976">
    <property type="term" value="F:thiamine pyrophosphate binding"/>
    <property type="evidence" value="ECO:0007669"/>
    <property type="project" value="UniProtKB-UniRule"/>
</dbReference>
<accession>A0A285U3Z1</accession>
<dbReference type="AlphaFoldDB" id="A0A285U3Z1"/>
<dbReference type="PANTHER" id="PTHR42916:SF1">
    <property type="entry name" value="PROTEIN PHYLLO, CHLOROPLASTIC"/>
    <property type="match status" value="1"/>
</dbReference>
<comment type="function">
    <text evidence="7">Catalyzes the thiamine diphosphate-dependent decarboxylation of 2-oxoglutarate and the subsequent addition of the resulting succinic semialdehyde-thiamine pyrophosphate anion to isochorismate to yield 2-succinyl-5-enolpyruvyl-6-hydroxy-3-cyclohexene-1-carboxylate (SEPHCHC).</text>
</comment>
<evidence type="ECO:0000256" key="6">
    <source>
        <dbReference type="ARBA" id="ARBA00023211"/>
    </source>
</evidence>
<dbReference type="GO" id="GO:0070204">
    <property type="term" value="F:2-succinyl-5-enolpyruvyl-6-hydroxy-3-cyclohexene-1-carboxylic-acid synthase activity"/>
    <property type="evidence" value="ECO:0007669"/>
    <property type="project" value="UniProtKB-UniRule"/>
</dbReference>
<dbReference type="RefSeq" id="WP_097148629.1">
    <property type="nucleotide sequence ID" value="NZ_OBQC01000002.1"/>
</dbReference>
<feature type="domain" description="Menaquinone biosynthesis protein MenD middle" evidence="10">
    <location>
        <begin position="215"/>
        <end position="397"/>
    </location>
</feature>
<dbReference type="InterPro" id="IPR004433">
    <property type="entry name" value="MenaQ_synth_MenD"/>
</dbReference>
<evidence type="ECO:0000256" key="1">
    <source>
        <dbReference type="ARBA" id="ARBA00022428"/>
    </source>
</evidence>
<evidence type="ECO:0000256" key="4">
    <source>
        <dbReference type="ARBA" id="ARBA00022842"/>
    </source>
</evidence>
<dbReference type="UniPathway" id="UPA01057">
    <property type="reaction ID" value="UER00164"/>
</dbReference>
<comment type="pathway">
    <text evidence="7">Quinol/quinone metabolism; menaquinone biosynthesis.</text>
</comment>
<feature type="domain" description="Thiamine pyrophosphate enzyme TPP-binding" evidence="8">
    <location>
        <begin position="431"/>
        <end position="536"/>
    </location>
</feature>
<keyword evidence="3 7" id="KW-0479">Metal-binding</keyword>
<comment type="catalytic activity">
    <reaction evidence="7">
        <text>isochorismate + 2-oxoglutarate + H(+) = 5-enolpyruvoyl-6-hydroxy-2-succinyl-cyclohex-3-ene-1-carboxylate + CO2</text>
        <dbReference type="Rhea" id="RHEA:25593"/>
        <dbReference type="ChEBI" id="CHEBI:15378"/>
        <dbReference type="ChEBI" id="CHEBI:16526"/>
        <dbReference type="ChEBI" id="CHEBI:16810"/>
        <dbReference type="ChEBI" id="CHEBI:29780"/>
        <dbReference type="ChEBI" id="CHEBI:58818"/>
        <dbReference type="EC" id="2.2.1.9"/>
    </reaction>
</comment>
<gene>
    <name evidence="7" type="primary">menD</name>
    <name evidence="11" type="ORF">SAMN05877842_102590</name>
</gene>
<sequence>MSEREILTNYVYQIVASIKNNGVEDVVISPGSRSTPLAYAFASIKDIQVYRQVDERSAAFFALGLAKAKQKPVALLCTSGTAAANYFPAIVEAKYSRVPLIVITADRPHELREVGAPQAINQNRLYGEHVKWSVDFPVPDDAKQTLPFVERHVARAVNIANNAPFGPVHLNVPFREPLLINFMEQLPATTFKRSLSGEITPTGESKQLLVELIEQTKKGFIIVGELPLGTDLRHMWNFVRKVKWPVLVESLSNMRTNIPEDCKPSIITTYDALLKDEAFRNQVTADTVIRFGAQPVSKFLTIYLTETMPTNYIVVDEDPMFRDSTSVSTHFIHASIGEWIDELNVVSELDGEYFNKWRASEEMAINFITDYVESEVDEGAMVRSLLEQLPDGSDLFVSSSMPIRDIDTFLVPTDKDIQVFANRGANGIDGVISTAIGFSKGRLDRHMYLLIGDLAFLHDVNAFIASRYQPCDITVIVLNNDGGGIFSYLSQSTVKEYYEDLFGTPTALQFEQVAKMYDMEYIQINELEEMKTILSKEKVKPLRLIEVFTDRQQNVEAHRRLWKQIHSELGSL</sequence>
<comment type="cofactor">
    <cofactor evidence="7">
        <name>thiamine diphosphate</name>
        <dbReference type="ChEBI" id="CHEBI:58937"/>
    </cofactor>
    <text evidence="7">Binds 1 thiamine pyrophosphate per subunit.</text>
</comment>
<name>A0A285U3Z1_9BACL</name>
<dbReference type="EMBL" id="OBQC01000002">
    <property type="protein sequence ID" value="SOC36660.1"/>
    <property type="molecule type" value="Genomic_DNA"/>
</dbReference>
<proteinExistence type="inferred from homology"/>
<evidence type="ECO:0000259" key="10">
    <source>
        <dbReference type="Pfam" id="PF16582"/>
    </source>
</evidence>
<dbReference type="Pfam" id="PF02775">
    <property type="entry name" value="TPP_enzyme_C"/>
    <property type="match status" value="1"/>
</dbReference>
<dbReference type="InterPro" id="IPR029061">
    <property type="entry name" value="THDP-binding"/>
</dbReference>
<keyword evidence="12" id="KW-1185">Reference proteome</keyword>
<dbReference type="PIRSF" id="PIRSF004983">
    <property type="entry name" value="MenD"/>
    <property type="match status" value="1"/>
</dbReference>